<protein>
    <submittedName>
        <fullName evidence="2">Anti-anti-sigma factor</fullName>
    </submittedName>
</protein>
<evidence type="ECO:0000313" key="3">
    <source>
        <dbReference type="Proteomes" id="UP000514752"/>
    </source>
</evidence>
<dbReference type="KEGG" id="nsg:H3L94_10780"/>
<keyword evidence="1" id="KW-0732">Signal</keyword>
<dbReference type="EMBL" id="CP059567">
    <property type="protein sequence ID" value="QMT40307.1"/>
    <property type="molecule type" value="Genomic_DNA"/>
</dbReference>
<evidence type="ECO:0000313" key="2">
    <source>
        <dbReference type="EMBL" id="QMT40307.1"/>
    </source>
</evidence>
<dbReference type="PROSITE" id="PS51257">
    <property type="entry name" value="PROKAR_LIPOPROTEIN"/>
    <property type="match status" value="1"/>
</dbReference>
<gene>
    <name evidence="2" type="ORF">H3L94_10780</name>
</gene>
<name>A0A7D7SHV8_9NEIS</name>
<reference evidence="2 3" key="1">
    <citation type="submission" date="2020-07" db="EMBL/GenBank/DDBJ databases">
        <title>Genomic diversity of species in the Neisseriaceae family.</title>
        <authorList>
            <person name="Vincent A.T."/>
            <person name="Bernet E."/>
            <person name="Veyrier F.J."/>
        </authorList>
    </citation>
    <scope>NUCLEOTIDE SEQUENCE [LARGE SCALE GENOMIC DNA]</scope>
    <source>
        <strain evidence="2 3">DSM 22244</strain>
    </source>
</reference>
<organism evidence="2 3">
    <name type="scientific">Neisseria shayeganii</name>
    <dbReference type="NCBI Taxonomy" id="607712"/>
    <lineage>
        <taxon>Bacteria</taxon>
        <taxon>Pseudomonadati</taxon>
        <taxon>Pseudomonadota</taxon>
        <taxon>Betaproteobacteria</taxon>
        <taxon>Neisseriales</taxon>
        <taxon>Neisseriaceae</taxon>
        <taxon>Neisseria</taxon>
    </lineage>
</organism>
<evidence type="ECO:0000256" key="1">
    <source>
        <dbReference type="SAM" id="SignalP"/>
    </source>
</evidence>
<feature type="signal peptide" evidence="1">
    <location>
        <begin position="1"/>
        <end position="23"/>
    </location>
</feature>
<sequence>MKKNLMPAALLALFLAACGGEPAAPETAAPAPAVAEASAPAAVPTASEVATASEAAVAPMGELIALCKEAETLENQYIETLSGAEKEERIKHRDTWLASLKEATAAEQEENCKQAIEELKEE</sequence>
<dbReference type="Proteomes" id="UP000514752">
    <property type="component" value="Chromosome"/>
</dbReference>
<proteinExistence type="predicted"/>
<feature type="chain" id="PRO_5028227878" evidence="1">
    <location>
        <begin position="24"/>
        <end position="122"/>
    </location>
</feature>
<accession>A0A7D7SHV8</accession>
<dbReference type="AlphaFoldDB" id="A0A7D7SHV8"/>
<dbReference type="RefSeq" id="WP_182121998.1">
    <property type="nucleotide sequence ID" value="NZ_CP059567.1"/>
</dbReference>